<comment type="catalytic activity">
    <reaction evidence="1">
        <text>Release of an N-terminal amino acid, Xaa-|-Yaa- from a peptide, amide or arylamide. Xaa is preferably Ala, but may be most amino acids including Pro (slow action). When a terminal hydrophobic residue is followed by a prolyl residue, the two may be released as an intact Xaa-Pro dipeptide.</text>
        <dbReference type="EC" id="3.4.11.2"/>
    </reaction>
</comment>
<dbReference type="AlphaFoldDB" id="A0A939ILM7"/>
<dbReference type="FunFam" id="1.10.390.10:FF:000002">
    <property type="entry name" value="Aminopeptidase N"/>
    <property type="match status" value="1"/>
</dbReference>
<keyword evidence="7" id="KW-0645">Protease</keyword>
<dbReference type="RefSeq" id="WP_206572501.1">
    <property type="nucleotide sequence ID" value="NZ_JAFKCV010000002.1"/>
</dbReference>
<name>A0A939ILM7_9ALTE</name>
<evidence type="ECO:0000259" key="17">
    <source>
        <dbReference type="Pfam" id="PF17900"/>
    </source>
</evidence>
<dbReference type="InterPro" id="IPR038438">
    <property type="entry name" value="PepN_Ig-like_sf"/>
</dbReference>
<evidence type="ECO:0000256" key="1">
    <source>
        <dbReference type="ARBA" id="ARBA00000098"/>
    </source>
</evidence>
<dbReference type="PANTHER" id="PTHR46322">
    <property type="entry name" value="PUROMYCIN-SENSITIVE AMINOPEPTIDASE"/>
    <property type="match status" value="1"/>
</dbReference>
<dbReference type="InterPro" id="IPR014782">
    <property type="entry name" value="Peptidase_M1_dom"/>
</dbReference>
<dbReference type="FunFam" id="2.60.40.1730:FF:000005">
    <property type="entry name" value="Aminopeptidase N"/>
    <property type="match status" value="1"/>
</dbReference>
<evidence type="ECO:0000256" key="3">
    <source>
        <dbReference type="ARBA" id="ARBA00010136"/>
    </source>
</evidence>
<evidence type="ECO:0000256" key="7">
    <source>
        <dbReference type="ARBA" id="ARBA00022670"/>
    </source>
</evidence>
<dbReference type="GO" id="GO:0008270">
    <property type="term" value="F:zinc ion binding"/>
    <property type="evidence" value="ECO:0007669"/>
    <property type="project" value="InterPro"/>
</dbReference>
<feature type="domain" description="Peptidase M1 alanyl aminopeptidase Ig-like fold" evidence="15">
    <location>
        <begin position="444"/>
        <end position="536"/>
    </location>
</feature>
<evidence type="ECO:0000313" key="19">
    <source>
        <dbReference type="Proteomes" id="UP000664654"/>
    </source>
</evidence>
<keyword evidence="9 18" id="KW-0378">Hydrolase</keyword>
<evidence type="ECO:0000256" key="6">
    <source>
        <dbReference type="ARBA" id="ARBA00022438"/>
    </source>
</evidence>
<gene>
    <name evidence="18" type="primary">pepN</name>
    <name evidence="18" type="ORF">J0A66_03990</name>
</gene>
<dbReference type="Proteomes" id="UP000664654">
    <property type="component" value="Unassembled WGS sequence"/>
</dbReference>
<feature type="domain" description="Peptidase M1 alanyl aminopeptidase C-terminal" evidence="16">
    <location>
        <begin position="542"/>
        <end position="857"/>
    </location>
</feature>
<comment type="similarity">
    <text evidence="3">Belongs to the peptidase M1 family.</text>
</comment>
<dbReference type="InterPro" id="IPR037144">
    <property type="entry name" value="Peptidase_M1_pepN_C_sf"/>
</dbReference>
<dbReference type="InterPro" id="IPR012779">
    <property type="entry name" value="Peptidase_M1_pepN"/>
</dbReference>
<comment type="function">
    <text evidence="12">Aminopeptidase N is involved in the degradation of intracellular peptides generated by protein breakdown during normal growth as well as in response to nutrient starvation.</text>
</comment>
<accession>A0A939ILM7</accession>
<dbReference type="Gene3D" id="1.25.50.10">
    <property type="entry name" value="Peptidase M1, alanyl aminopeptidase, C-terminal domain"/>
    <property type="match status" value="1"/>
</dbReference>
<dbReference type="InterPro" id="IPR042097">
    <property type="entry name" value="Aminopeptidase_N-like_N_sf"/>
</dbReference>
<keyword evidence="19" id="KW-1185">Reference proteome</keyword>
<evidence type="ECO:0000256" key="5">
    <source>
        <dbReference type="ARBA" id="ARBA00015611"/>
    </source>
</evidence>
<dbReference type="Gene3D" id="3.30.2010.30">
    <property type="match status" value="1"/>
</dbReference>
<feature type="domain" description="Peptidase M1 membrane alanine aminopeptidase" evidence="14">
    <location>
        <begin position="226"/>
        <end position="439"/>
    </location>
</feature>
<evidence type="ECO:0000256" key="2">
    <source>
        <dbReference type="ARBA" id="ARBA00001947"/>
    </source>
</evidence>
<evidence type="ECO:0000256" key="13">
    <source>
        <dbReference type="NCBIfam" id="TIGR02414"/>
    </source>
</evidence>
<organism evidence="18 19">
    <name type="scientific">Bowmanella dokdonensis</name>
    <dbReference type="NCBI Taxonomy" id="751969"/>
    <lineage>
        <taxon>Bacteria</taxon>
        <taxon>Pseudomonadati</taxon>
        <taxon>Pseudomonadota</taxon>
        <taxon>Gammaproteobacteria</taxon>
        <taxon>Alteromonadales</taxon>
        <taxon>Alteromonadaceae</taxon>
        <taxon>Bowmanella</taxon>
    </lineage>
</organism>
<dbReference type="PANTHER" id="PTHR46322:SF1">
    <property type="entry name" value="PUROMYCIN-SENSITIVE AMINOPEPTIDASE"/>
    <property type="match status" value="1"/>
</dbReference>
<evidence type="ECO:0000313" key="18">
    <source>
        <dbReference type="EMBL" id="MBN7824383.1"/>
    </source>
</evidence>
<dbReference type="GO" id="GO:0006508">
    <property type="term" value="P:proteolysis"/>
    <property type="evidence" value="ECO:0007669"/>
    <property type="project" value="UniProtKB-UniRule"/>
</dbReference>
<dbReference type="Pfam" id="PF17900">
    <property type="entry name" value="Peptidase_M1_N"/>
    <property type="match status" value="1"/>
</dbReference>
<dbReference type="NCBIfam" id="TIGR02414">
    <property type="entry name" value="pepN_proteo"/>
    <property type="match status" value="1"/>
</dbReference>
<reference evidence="18" key="1">
    <citation type="submission" date="2021-03" db="EMBL/GenBank/DDBJ databases">
        <title>novel species isolated from a fishpond in China.</title>
        <authorList>
            <person name="Lu H."/>
            <person name="Cai Z."/>
        </authorList>
    </citation>
    <scope>NUCLEOTIDE SEQUENCE</scope>
    <source>
        <strain evidence="18">JCM 30855</strain>
    </source>
</reference>
<dbReference type="InterPro" id="IPR027268">
    <property type="entry name" value="Peptidase_M4/M1_CTD_sf"/>
</dbReference>
<dbReference type="EMBL" id="JAFKCV010000002">
    <property type="protein sequence ID" value="MBN7824383.1"/>
    <property type="molecule type" value="Genomic_DNA"/>
</dbReference>
<protein>
    <recommendedName>
        <fullName evidence="5 13">Aminopeptidase N</fullName>
        <ecNumber evidence="4 13">3.4.11.2</ecNumber>
    </recommendedName>
</protein>
<dbReference type="EC" id="3.4.11.2" evidence="4 13"/>
<evidence type="ECO:0000259" key="16">
    <source>
        <dbReference type="Pfam" id="PF17432"/>
    </source>
</evidence>
<dbReference type="SUPFAM" id="SSF63737">
    <property type="entry name" value="Leukotriene A4 hydrolase N-terminal domain"/>
    <property type="match status" value="1"/>
</dbReference>
<dbReference type="PRINTS" id="PR00756">
    <property type="entry name" value="ALADIPTASE"/>
</dbReference>
<evidence type="ECO:0000259" key="14">
    <source>
        <dbReference type="Pfam" id="PF01433"/>
    </source>
</evidence>
<evidence type="ECO:0000256" key="11">
    <source>
        <dbReference type="ARBA" id="ARBA00023049"/>
    </source>
</evidence>
<dbReference type="Gene3D" id="1.10.390.10">
    <property type="entry name" value="Neutral Protease Domain 2"/>
    <property type="match status" value="1"/>
</dbReference>
<comment type="cofactor">
    <cofactor evidence="2">
        <name>Zn(2+)</name>
        <dbReference type="ChEBI" id="CHEBI:29105"/>
    </cofactor>
</comment>
<evidence type="ECO:0000256" key="8">
    <source>
        <dbReference type="ARBA" id="ARBA00022723"/>
    </source>
</evidence>
<dbReference type="Pfam" id="PF11940">
    <property type="entry name" value="DUF3458"/>
    <property type="match status" value="1"/>
</dbReference>
<dbReference type="InterPro" id="IPR045357">
    <property type="entry name" value="Aminopeptidase_N-like_N"/>
</dbReference>
<dbReference type="GO" id="GO:0016285">
    <property type="term" value="F:alanyl aminopeptidase activity"/>
    <property type="evidence" value="ECO:0007669"/>
    <property type="project" value="UniProtKB-EC"/>
</dbReference>
<keyword evidence="8" id="KW-0479">Metal-binding</keyword>
<comment type="caution">
    <text evidence="18">The sequence shown here is derived from an EMBL/GenBank/DDBJ whole genome shotgun (WGS) entry which is preliminary data.</text>
</comment>
<evidence type="ECO:0000256" key="10">
    <source>
        <dbReference type="ARBA" id="ARBA00022833"/>
    </source>
</evidence>
<evidence type="ECO:0000256" key="9">
    <source>
        <dbReference type="ARBA" id="ARBA00022801"/>
    </source>
</evidence>
<dbReference type="Gene3D" id="2.60.40.1730">
    <property type="entry name" value="tricorn interacting facor f3 domain"/>
    <property type="match status" value="1"/>
</dbReference>
<dbReference type="FunFam" id="3.30.2010.30:FF:000002">
    <property type="entry name" value="Putative aminopeptidase N"/>
    <property type="match status" value="1"/>
</dbReference>
<keyword evidence="11" id="KW-0482">Metalloprotease</keyword>
<dbReference type="Gene3D" id="2.60.40.1840">
    <property type="match status" value="1"/>
</dbReference>
<dbReference type="GO" id="GO:0008237">
    <property type="term" value="F:metallopeptidase activity"/>
    <property type="evidence" value="ECO:0007669"/>
    <property type="project" value="UniProtKB-UniRule"/>
</dbReference>
<dbReference type="CDD" id="cd09600">
    <property type="entry name" value="M1_APN"/>
    <property type="match status" value="1"/>
</dbReference>
<proteinExistence type="inferred from homology"/>
<dbReference type="Pfam" id="PF01433">
    <property type="entry name" value="Peptidase_M1"/>
    <property type="match status" value="1"/>
</dbReference>
<keyword evidence="10" id="KW-0862">Zinc</keyword>
<dbReference type="SUPFAM" id="SSF55486">
    <property type="entry name" value="Metalloproteases ('zincins'), catalytic domain"/>
    <property type="match status" value="1"/>
</dbReference>
<evidence type="ECO:0000256" key="12">
    <source>
        <dbReference type="ARBA" id="ARBA00059739"/>
    </source>
</evidence>
<sequence>MSVRRDTAMKLADYQPPAYQISELYLEFELDDHRTRVTAISQVQRQTSQDAPLYLNGEALELGGVWVAGQPYQPEMAEGGIILQDLPASFELKIETIIDPANNSSLEGLYKSAGAFCTQCEAEGFRKITYFPDRPDVMTRYRVRIVADKQAYPYLLSNGNLLDQGDLDGGRHWALWEDPFAKPSYLFALVAGDFDLLSDSFTTRSGRDVTLQLYVDKGNAYRGQHALDSLKKAMAWDEQKYGLEYDLDVYMIVAVDFFNMGAMENKGLNLFNSKYVLADPASATDDDYFNIESVIAHEYFHNWTGNRVTCRDWFQLSLKEGLTVFRDQQFSADMGSPAIVRLKQVRVMREHQFAEDAGPMSHPIRPEEVMEMNNFYSVTVYDKGAEVIRMLHTLLGEAGFRQGMDLYFKRHDGQAVTCDDFVQAMQDANDVDLSAFRRWYSQSGTPQLTVGTTFEPQTGRFSLSLTQLTAATADQHEKHPLHMPVAVEILDGANNSVQKHTLSVTQEKQQFDFGPFDNEPVTAILAGFSAPVRVKQIQSDAQKQQIILHAQDPFLRWDAAQSLISQYLHEMAGSGQTSVPDVLIELFDSMLRRVDQDPALFAEMLELPSFETLAQQNSPIRVDGLLDARDCLKRKLARTLTDQWQATADRISTGAYQYTQQQAAQRRLRGVCLAYLALSNAPGVESHLHQLYLQSDNMTDTLAVLKACQGSELALFDRLMEDFEAKWRHDSLVMDKWFALHAGKERNDCLSKLQILMAHAMYSINNPNRVRSVVGTFAFYNPRGFHAIDGSGYKFLTDYLLQTDPINPQVASRLITPMLAFGQLDESRQDLIRHQFLRLLDSPQLSRDLYEKVRKSLR</sequence>
<evidence type="ECO:0000259" key="15">
    <source>
        <dbReference type="Pfam" id="PF11940"/>
    </source>
</evidence>
<feature type="domain" description="Aminopeptidase N-like N-terminal" evidence="17">
    <location>
        <begin position="86"/>
        <end position="186"/>
    </location>
</feature>
<keyword evidence="6 18" id="KW-0031">Aminopeptidase</keyword>
<dbReference type="InterPro" id="IPR024601">
    <property type="entry name" value="Peptidase_M1_pepN_C"/>
</dbReference>
<dbReference type="InterPro" id="IPR001930">
    <property type="entry name" value="Peptidase_M1"/>
</dbReference>
<dbReference type="Pfam" id="PF17432">
    <property type="entry name" value="DUF3458_C"/>
    <property type="match status" value="1"/>
</dbReference>
<evidence type="ECO:0000256" key="4">
    <source>
        <dbReference type="ARBA" id="ARBA00012564"/>
    </source>
</evidence>
<dbReference type="InterPro" id="IPR035414">
    <property type="entry name" value="Peptidase_M1_pepN_Ig-like"/>
</dbReference>